<dbReference type="InterPro" id="IPR017900">
    <property type="entry name" value="4Fe4S_Fe_S_CS"/>
</dbReference>
<dbReference type="GO" id="GO:0051536">
    <property type="term" value="F:iron-sulfur cluster binding"/>
    <property type="evidence" value="ECO:0007669"/>
    <property type="project" value="UniProtKB-KW"/>
</dbReference>
<keyword evidence="6" id="KW-1185">Reference proteome</keyword>
<dbReference type="RefSeq" id="WP_013173086.1">
    <property type="nucleotide sequence ID" value="NC_014219.1"/>
</dbReference>
<evidence type="ECO:0000313" key="6">
    <source>
        <dbReference type="Proteomes" id="UP000000271"/>
    </source>
</evidence>
<dbReference type="GO" id="GO:0046872">
    <property type="term" value="F:metal ion binding"/>
    <property type="evidence" value="ECO:0007669"/>
    <property type="project" value="UniProtKB-KW"/>
</dbReference>
<dbReference type="OrthoDB" id="9804603at2"/>
<dbReference type="PANTHER" id="PTHR43122">
    <property type="entry name" value="FERREDOXIN SUBUNIT OF PYRUVATE:FLAVODOXIN OXIDOREDUCTASE-RELATED"/>
    <property type="match status" value="1"/>
</dbReference>
<proteinExistence type="predicted"/>
<keyword evidence="3" id="KW-0411">Iron-sulfur</keyword>
<dbReference type="PANTHER" id="PTHR43122:SF2">
    <property type="entry name" value="FERREDOXIN SUBUNIT OF PYRUVATE:FLAVODOXIN OXIDOREDUCTASE"/>
    <property type="match status" value="1"/>
</dbReference>
<evidence type="ECO:0000256" key="1">
    <source>
        <dbReference type="ARBA" id="ARBA00022723"/>
    </source>
</evidence>
<evidence type="ECO:0000313" key="5">
    <source>
        <dbReference type="EMBL" id="ADH99664.1"/>
    </source>
</evidence>
<dbReference type="AlphaFoldDB" id="D6XVC6"/>
<dbReference type="KEGG" id="bse:Bsel_2160"/>
<evidence type="ECO:0000259" key="4">
    <source>
        <dbReference type="PROSITE" id="PS51379"/>
    </source>
</evidence>
<organism evidence="5 6">
    <name type="scientific">Bacillus selenitireducens (strain ATCC 700615 / DSM 15326 / MLS10)</name>
    <dbReference type="NCBI Taxonomy" id="439292"/>
    <lineage>
        <taxon>Bacteria</taxon>
        <taxon>Bacillati</taxon>
        <taxon>Bacillota</taxon>
        <taxon>Bacilli</taxon>
        <taxon>Bacillales</taxon>
        <taxon>Bacillaceae</taxon>
        <taxon>Salisediminibacterium</taxon>
    </lineage>
</organism>
<dbReference type="PROSITE" id="PS51379">
    <property type="entry name" value="4FE4S_FER_2"/>
    <property type="match status" value="2"/>
</dbReference>
<keyword evidence="1" id="KW-0479">Metal-binding</keyword>
<gene>
    <name evidence="5" type="ordered locus">Bsel_2160</name>
</gene>
<evidence type="ECO:0000256" key="3">
    <source>
        <dbReference type="ARBA" id="ARBA00023014"/>
    </source>
</evidence>
<dbReference type="PROSITE" id="PS00198">
    <property type="entry name" value="4FE4S_FER_1"/>
    <property type="match status" value="2"/>
</dbReference>
<accession>D6XVC6</accession>
<evidence type="ECO:0000256" key="2">
    <source>
        <dbReference type="ARBA" id="ARBA00023004"/>
    </source>
</evidence>
<dbReference type="Pfam" id="PF12838">
    <property type="entry name" value="Fer4_7"/>
    <property type="match status" value="1"/>
</dbReference>
<protein>
    <submittedName>
        <fullName evidence="5">4Fe-4S ferredoxin iron-sulfur binding domain protein</fullName>
    </submittedName>
</protein>
<dbReference type="HOGENOM" id="CLU_139698_5_3_9"/>
<dbReference type="Gene3D" id="3.30.70.20">
    <property type="match status" value="1"/>
</dbReference>
<dbReference type="InterPro" id="IPR017896">
    <property type="entry name" value="4Fe4S_Fe-S-bd"/>
</dbReference>
<dbReference type="EMBL" id="CP001791">
    <property type="protein sequence ID" value="ADH99664.1"/>
    <property type="molecule type" value="Genomic_DNA"/>
</dbReference>
<dbReference type="eggNOG" id="COG1146">
    <property type="taxonomic scope" value="Bacteria"/>
</dbReference>
<dbReference type="STRING" id="439292.Bsel_2160"/>
<keyword evidence="2" id="KW-0408">Iron</keyword>
<sequence length="72" mass="7895">MIRVQFHEETCKGCGLCVSVCPQQIIQTADRMNAKGYQPVEVVNQEACTSCTACARMCPDAVISVFRPKKTA</sequence>
<dbReference type="Proteomes" id="UP000000271">
    <property type="component" value="Chromosome"/>
</dbReference>
<feature type="domain" description="4Fe-4S ferredoxin-type" evidence="4">
    <location>
        <begin position="2"/>
        <end position="31"/>
    </location>
</feature>
<feature type="domain" description="4Fe-4S ferredoxin-type" evidence="4">
    <location>
        <begin position="39"/>
        <end position="68"/>
    </location>
</feature>
<reference evidence="5" key="1">
    <citation type="submission" date="2009-10" db="EMBL/GenBank/DDBJ databases">
        <title>Complete sequence of Bacillus selenitireducens MLS10.</title>
        <authorList>
            <consortium name="US DOE Joint Genome Institute"/>
            <person name="Lucas S."/>
            <person name="Copeland A."/>
            <person name="Lapidus A."/>
            <person name="Glavina del Rio T."/>
            <person name="Dalin E."/>
            <person name="Tice H."/>
            <person name="Bruce D."/>
            <person name="Goodwin L."/>
            <person name="Pitluck S."/>
            <person name="Sims D."/>
            <person name="Brettin T."/>
            <person name="Detter J.C."/>
            <person name="Han C."/>
            <person name="Larimer F."/>
            <person name="Land M."/>
            <person name="Hauser L."/>
            <person name="Kyrpides N."/>
            <person name="Ovchinnikova G."/>
            <person name="Stolz J."/>
        </authorList>
    </citation>
    <scope>NUCLEOTIDE SEQUENCE [LARGE SCALE GENOMIC DNA]</scope>
    <source>
        <strain evidence="5">MLS10</strain>
    </source>
</reference>
<name>D6XVC6_BACIE</name>
<dbReference type="SUPFAM" id="SSF54862">
    <property type="entry name" value="4Fe-4S ferredoxins"/>
    <property type="match status" value="1"/>
</dbReference>